<dbReference type="PANTHER" id="PTHR43081">
    <property type="entry name" value="ADENYLATE CYCLASE, TERMINAL-DIFFERENTIATION SPECIFIC-RELATED"/>
    <property type="match status" value="1"/>
</dbReference>
<evidence type="ECO:0000259" key="3">
    <source>
        <dbReference type="PROSITE" id="PS50125"/>
    </source>
</evidence>
<evidence type="ECO:0000313" key="6">
    <source>
        <dbReference type="Proteomes" id="UP001152797"/>
    </source>
</evidence>
<keyword evidence="6" id="KW-1185">Reference proteome</keyword>
<dbReference type="Gene3D" id="3.30.450.20">
    <property type="entry name" value="PAS domain"/>
    <property type="match status" value="1"/>
</dbReference>
<accession>A0A9P1CNB9</accession>
<feature type="region of interest" description="Disordered" evidence="1">
    <location>
        <begin position="535"/>
        <end position="599"/>
    </location>
</feature>
<dbReference type="Pfam" id="PF22673">
    <property type="entry name" value="MCP-like_PDC_1"/>
    <property type="match status" value="1"/>
</dbReference>
<protein>
    <submittedName>
        <fullName evidence="5">Adenylate cyclase 1 (ATP pyrophosphate-lyase 1 ) (Adenylyl cyclase 1)</fullName>
    </submittedName>
</protein>
<dbReference type="EMBL" id="CAMXCT030001990">
    <property type="protein sequence ID" value="CAL4782052.1"/>
    <property type="molecule type" value="Genomic_DNA"/>
</dbReference>
<dbReference type="InterPro" id="IPR001054">
    <property type="entry name" value="A/G_cyclase"/>
</dbReference>
<dbReference type="EMBL" id="CAMXCT020001990">
    <property type="protein sequence ID" value="CAL1148115.1"/>
    <property type="molecule type" value="Genomic_DNA"/>
</dbReference>
<dbReference type="Pfam" id="PF00211">
    <property type="entry name" value="Guanylate_cyc"/>
    <property type="match status" value="1"/>
</dbReference>
<dbReference type="InterPro" id="IPR029787">
    <property type="entry name" value="Nucleotide_cyclase"/>
</dbReference>
<reference evidence="4" key="1">
    <citation type="submission" date="2022-10" db="EMBL/GenBank/DDBJ databases">
        <authorList>
            <person name="Chen Y."/>
            <person name="Dougan E. K."/>
            <person name="Chan C."/>
            <person name="Rhodes N."/>
            <person name="Thang M."/>
        </authorList>
    </citation>
    <scope>NUCLEOTIDE SEQUENCE</scope>
</reference>
<dbReference type="GO" id="GO:0035556">
    <property type="term" value="P:intracellular signal transduction"/>
    <property type="evidence" value="ECO:0007669"/>
    <property type="project" value="InterPro"/>
</dbReference>
<organism evidence="4">
    <name type="scientific">Cladocopium goreaui</name>
    <dbReference type="NCBI Taxonomy" id="2562237"/>
    <lineage>
        <taxon>Eukaryota</taxon>
        <taxon>Sar</taxon>
        <taxon>Alveolata</taxon>
        <taxon>Dinophyceae</taxon>
        <taxon>Suessiales</taxon>
        <taxon>Symbiodiniaceae</taxon>
        <taxon>Cladocopium</taxon>
    </lineage>
</organism>
<keyword evidence="2" id="KW-1133">Transmembrane helix</keyword>
<feature type="transmembrane region" description="Helical" evidence="2">
    <location>
        <begin position="450"/>
        <end position="473"/>
    </location>
</feature>
<dbReference type="CDD" id="cd07302">
    <property type="entry name" value="CHD"/>
    <property type="match status" value="1"/>
</dbReference>
<evidence type="ECO:0000313" key="5">
    <source>
        <dbReference type="EMBL" id="CAL4782052.1"/>
    </source>
</evidence>
<evidence type="ECO:0000256" key="1">
    <source>
        <dbReference type="SAM" id="MobiDB-lite"/>
    </source>
</evidence>
<keyword evidence="2" id="KW-0472">Membrane</keyword>
<dbReference type="PANTHER" id="PTHR43081:SF1">
    <property type="entry name" value="ADENYLATE CYCLASE, TERMINAL-DIFFERENTIATION SPECIFIC"/>
    <property type="match status" value="1"/>
</dbReference>
<proteinExistence type="predicted"/>
<sequence>MDEKPRIADGQEAVFRYGEHQSGAKSSNFGNPRLLCILVCPVILIMVLLAVSENSIWVSSLDRGLHKAEVADQSLLHAYNESSTVIIRTMAHNLQHVSAEAAVTQIHVYTSLPELVVNLNVEEFHDLPLSESEVIDETLRTMWKQTTQLFPEVGCIFYANEEGLYVGYERLPKSFLKMRNVSYTFGAEFRASDTTPMPVCSYCPPVSVLRPGEKTYYFVDSEGKYAETYERHEYDPRKRPWYRKAVAAKGNMTWMDIYNHSSGNSMGTSAQRAIMKNSKVTGVAAGDFTVNLLSYFMQDVTSVIEFEEGFIIDAKSGLMVASSRGMSQVARPVSPQDNEGLVRFHWKQVPDCLVESTIRTLLQKYGSLKAALAPEQGGSTLATTDGRFIFTFTGNLQPTFQEAHGWLVVVAAPLSTYMHESWRQQAWAEKTSTLLHKELADNVDKHQIKTIWVCALFSLLGGLFMVCVGFAITRPLKRISTDMLSMAKLEFLSAQAEIIIDRDGVDERSAHRTRFLSEHLKKLFSDLAQRTRTRRFSKNSDDSAGFTDGEQCSSHSGSEETVRSRHGHSRRGVGSGQSTETNRTNRGYDRDGRDGHDCEDLEAPSRSCFRFSTPKEVLDMRESYVYMVTGLKSFARYLDPEIMRILVISKRQAQLGMGRADVTIFFSDIANFTTMAEQLEPETFMSLLTEYLDEMSKIIMAKRGVVGEFIGDAIMAWWNVPIDLGQEHTAMALDAALCQQLRLQELRDVWEAKSLPEVRVRMGLVRGTVLAGNIGSSQRMKYGLVGDSVNLASRLEGLCKYYGVSVIIEQEAAFAPAVQNRFHLRLLDLVTVKGRTQATELYQLLAEKGDLPDEFDAEEDLQYFIGGFAEIHRLYRSKNFGACAEALKQYRRQFPQDTPSKMLLRRVETLLNEGLPADWDAVHRPVRPFAFSLRQSTSLPL</sequence>
<feature type="transmembrane region" description="Helical" evidence="2">
    <location>
        <begin position="34"/>
        <end position="51"/>
    </location>
</feature>
<dbReference type="InterPro" id="IPR050697">
    <property type="entry name" value="Adenylyl/Guanylyl_Cyclase_3/4"/>
</dbReference>
<dbReference type="EMBL" id="CAMXCT010001990">
    <property type="protein sequence ID" value="CAI3994740.1"/>
    <property type="molecule type" value="Genomic_DNA"/>
</dbReference>
<feature type="domain" description="Guanylate cyclase" evidence="3">
    <location>
        <begin position="663"/>
        <end position="796"/>
    </location>
</feature>
<dbReference type="Proteomes" id="UP001152797">
    <property type="component" value="Unassembled WGS sequence"/>
</dbReference>
<dbReference type="OrthoDB" id="429436at2759"/>
<dbReference type="SUPFAM" id="SSF55073">
    <property type="entry name" value="Nucleotide cyclase"/>
    <property type="match status" value="1"/>
</dbReference>
<reference evidence="5 6" key="2">
    <citation type="submission" date="2024-05" db="EMBL/GenBank/DDBJ databases">
        <authorList>
            <person name="Chen Y."/>
            <person name="Shah S."/>
            <person name="Dougan E. K."/>
            <person name="Thang M."/>
            <person name="Chan C."/>
        </authorList>
    </citation>
    <scope>NUCLEOTIDE SEQUENCE [LARGE SCALE GENOMIC DNA]</scope>
</reference>
<keyword evidence="2" id="KW-0812">Transmembrane</keyword>
<dbReference type="SMART" id="SM00044">
    <property type="entry name" value="CYCc"/>
    <property type="match status" value="1"/>
</dbReference>
<evidence type="ECO:0000256" key="2">
    <source>
        <dbReference type="SAM" id="Phobius"/>
    </source>
</evidence>
<name>A0A9P1CNB9_9DINO</name>
<dbReference type="PROSITE" id="PS50125">
    <property type="entry name" value="GUANYLATE_CYCLASE_2"/>
    <property type="match status" value="1"/>
</dbReference>
<comment type="caution">
    <text evidence="4">The sequence shown here is derived from an EMBL/GenBank/DDBJ whole genome shotgun (WGS) entry which is preliminary data.</text>
</comment>
<gene>
    <name evidence="4" type="ORF">C1SCF055_LOCUS21363</name>
</gene>
<dbReference type="GO" id="GO:0009190">
    <property type="term" value="P:cyclic nucleotide biosynthetic process"/>
    <property type="evidence" value="ECO:0007669"/>
    <property type="project" value="InterPro"/>
</dbReference>
<evidence type="ECO:0000313" key="4">
    <source>
        <dbReference type="EMBL" id="CAI3994740.1"/>
    </source>
</evidence>
<dbReference type="Gene3D" id="3.30.70.1230">
    <property type="entry name" value="Nucleotide cyclase"/>
    <property type="match status" value="1"/>
</dbReference>
<dbReference type="AlphaFoldDB" id="A0A9P1CNB9"/>
<feature type="compositionally biased region" description="Basic and acidic residues" evidence="1">
    <location>
        <begin position="586"/>
        <end position="598"/>
    </location>
</feature>